<dbReference type="HOGENOM" id="CLU_045011_13_4_1"/>
<dbReference type="AlphaFoldDB" id="G8BTS9"/>
<dbReference type="SFLD" id="SFLDG01129">
    <property type="entry name" value="C1.5:_HAD__Beta-PGM__Phosphata"/>
    <property type="match status" value="1"/>
</dbReference>
<dbReference type="RefSeq" id="XP_003685741.1">
    <property type="nucleotide sequence ID" value="XM_003685693.1"/>
</dbReference>
<dbReference type="CDD" id="cd07527">
    <property type="entry name" value="HAD_ScGPP-like"/>
    <property type="match status" value="1"/>
</dbReference>
<dbReference type="SUPFAM" id="SSF56784">
    <property type="entry name" value="HAD-like"/>
    <property type="match status" value="1"/>
</dbReference>
<protein>
    <submittedName>
        <fullName evidence="1">Uncharacterized protein</fullName>
    </submittedName>
</protein>
<gene>
    <name evidence="1" type="primary">TPHA0E02150</name>
    <name evidence="1" type="ordered locus">TPHA_0E02150</name>
</gene>
<dbReference type="PANTHER" id="PTHR43481">
    <property type="entry name" value="FRUCTOSE-1-PHOSPHATE PHOSPHATASE"/>
    <property type="match status" value="1"/>
</dbReference>
<dbReference type="Gene3D" id="3.40.50.1000">
    <property type="entry name" value="HAD superfamily/HAD-like"/>
    <property type="match status" value="1"/>
</dbReference>
<dbReference type="GeneID" id="11531389"/>
<keyword evidence="2" id="KW-1185">Reference proteome</keyword>
<dbReference type="NCBIfam" id="TIGR01509">
    <property type="entry name" value="HAD-SF-IA-v3"/>
    <property type="match status" value="1"/>
</dbReference>
<dbReference type="PANTHER" id="PTHR43481:SF9">
    <property type="entry name" value="2-DEOXYGLUCOSE-6-PHOSPHATE PHOSPHATASE 1-RELATED"/>
    <property type="match status" value="1"/>
</dbReference>
<dbReference type="InterPro" id="IPR051806">
    <property type="entry name" value="HAD-like_SPP"/>
</dbReference>
<dbReference type="InterPro" id="IPR036412">
    <property type="entry name" value="HAD-like_sf"/>
</dbReference>
<dbReference type="STRING" id="1071381.G8BTS9"/>
<dbReference type="InterPro" id="IPR023198">
    <property type="entry name" value="PGP-like_dom2"/>
</dbReference>
<accession>G8BTS9</accession>
<dbReference type="SFLD" id="SFLDS00003">
    <property type="entry name" value="Haloacid_Dehalogenase"/>
    <property type="match status" value="1"/>
</dbReference>
<proteinExistence type="predicted"/>
<dbReference type="OMA" id="NYEHRVR"/>
<organism evidence="1 2">
    <name type="scientific">Tetrapisispora phaffii (strain ATCC 24235 / CBS 4417 / NBRC 1672 / NRRL Y-8282 / UCD 70-5)</name>
    <name type="common">Yeast</name>
    <name type="synonym">Fabospora phaffii</name>
    <dbReference type="NCBI Taxonomy" id="1071381"/>
    <lineage>
        <taxon>Eukaryota</taxon>
        <taxon>Fungi</taxon>
        <taxon>Dikarya</taxon>
        <taxon>Ascomycota</taxon>
        <taxon>Saccharomycotina</taxon>
        <taxon>Saccharomycetes</taxon>
        <taxon>Saccharomycetales</taxon>
        <taxon>Saccharomycetaceae</taxon>
        <taxon>Tetrapisispora</taxon>
    </lineage>
</organism>
<sequence length="249" mass="27494">MPSISVDYCLFDLDGTIVSTTIAAERTWRSYCSKHGVDPEELFRVSHGSRTNEMLSRFFPNIDNTDNKAVKELELDLATNHLDTVTLIKGAEDLLLSLDKDTETGKPLKSRKWAIITSGSPYLAFSWFDSILKHVGKPDVFVTGFDVKVGKPDPEGYKKAAVELSEIWEKPAEDISKLQTVVFEDAPVGIMAGKAMGAKTIGITSSYDKSVLFEAGADYVVSDLRQVRVTQNSNDGKIILEITNPLSRD</sequence>
<dbReference type="GO" id="GO:0003850">
    <property type="term" value="F:2-deoxyglucose-6-phosphatase activity"/>
    <property type="evidence" value="ECO:0007669"/>
    <property type="project" value="TreeGrafter"/>
</dbReference>
<dbReference type="eggNOG" id="KOG2914">
    <property type="taxonomic scope" value="Eukaryota"/>
</dbReference>
<dbReference type="KEGG" id="tpf:TPHA_0E02150"/>
<dbReference type="OrthoDB" id="40579at2759"/>
<name>G8BTS9_TETPH</name>
<dbReference type="Proteomes" id="UP000005666">
    <property type="component" value="Chromosome 5"/>
</dbReference>
<reference evidence="1 2" key="1">
    <citation type="journal article" date="2011" name="Proc. Natl. Acad. Sci. U.S.A.">
        <title>Evolutionary erosion of yeast sex chromosomes by mating-type switching accidents.</title>
        <authorList>
            <person name="Gordon J.L."/>
            <person name="Armisen D."/>
            <person name="Proux-Wera E."/>
            <person name="Oheigeartaigh S.S."/>
            <person name="Byrne K.P."/>
            <person name="Wolfe K.H."/>
        </authorList>
    </citation>
    <scope>NUCLEOTIDE SEQUENCE [LARGE SCALE GENOMIC DNA]</scope>
    <source>
        <strain evidence="2">ATCC 24235 / CBS 4417 / NBRC 1672 / NRRL Y-8282 / UCD 70-5</strain>
    </source>
</reference>
<dbReference type="InterPro" id="IPR023214">
    <property type="entry name" value="HAD_sf"/>
</dbReference>
<dbReference type="Pfam" id="PF00702">
    <property type="entry name" value="Hydrolase"/>
    <property type="match status" value="1"/>
</dbReference>
<evidence type="ECO:0000313" key="2">
    <source>
        <dbReference type="Proteomes" id="UP000005666"/>
    </source>
</evidence>
<evidence type="ECO:0000313" key="1">
    <source>
        <dbReference type="EMBL" id="CCE63307.1"/>
    </source>
</evidence>
<dbReference type="Gene3D" id="1.10.150.240">
    <property type="entry name" value="Putative phosphatase, domain 2"/>
    <property type="match status" value="1"/>
</dbReference>
<dbReference type="EMBL" id="HE612860">
    <property type="protein sequence ID" value="CCE63307.1"/>
    <property type="molecule type" value="Genomic_DNA"/>
</dbReference>
<dbReference type="InterPro" id="IPR006439">
    <property type="entry name" value="HAD-SF_hydro_IA"/>
</dbReference>